<keyword evidence="9" id="KW-0493">Microtubule</keyword>
<feature type="region of interest" description="Disordered" evidence="16">
    <location>
        <begin position="1"/>
        <end position="26"/>
    </location>
</feature>
<dbReference type="Proteomes" id="UP000235392">
    <property type="component" value="Unassembled WGS sequence"/>
</dbReference>
<reference evidence="17 18" key="1">
    <citation type="submission" date="2017-11" db="EMBL/GenBank/DDBJ databases">
        <title>De novo assembly and phasing of dikaryotic genomes from two isolates of Puccinia coronata f. sp. avenae, the causal agent of oat crown rust.</title>
        <authorList>
            <person name="Miller M.E."/>
            <person name="Zhang Y."/>
            <person name="Omidvar V."/>
            <person name="Sperschneider J."/>
            <person name="Schwessinger B."/>
            <person name="Raley C."/>
            <person name="Palmer J.M."/>
            <person name="Garnica D."/>
            <person name="Upadhyaya N."/>
            <person name="Rathjen J."/>
            <person name="Taylor J.M."/>
            <person name="Park R.F."/>
            <person name="Dodds P.N."/>
            <person name="Hirsch C.D."/>
            <person name="Kianian S.F."/>
            <person name="Figueroa M."/>
        </authorList>
    </citation>
    <scope>NUCLEOTIDE SEQUENCE [LARGE SCALE GENOMIC DNA]</scope>
    <source>
        <strain evidence="17">12SD80</strain>
    </source>
</reference>
<evidence type="ECO:0000256" key="5">
    <source>
        <dbReference type="ARBA" id="ARBA00014520"/>
    </source>
</evidence>
<name>A0A2N5VJG6_9BASI</name>
<evidence type="ECO:0000256" key="8">
    <source>
        <dbReference type="ARBA" id="ARBA00022618"/>
    </source>
</evidence>
<keyword evidence="11" id="KW-0995">Kinetochore</keyword>
<evidence type="ECO:0000256" key="13">
    <source>
        <dbReference type="ARBA" id="ARBA00023242"/>
    </source>
</evidence>
<evidence type="ECO:0000256" key="12">
    <source>
        <dbReference type="ARBA" id="ARBA00023212"/>
    </source>
</evidence>
<keyword evidence="13" id="KW-0539">Nucleus</keyword>
<comment type="subcellular location">
    <subcellularLocation>
        <location evidence="3">Chromosome</location>
        <location evidence="3">Centromere</location>
        <location evidence="3">Kinetochore</location>
    </subcellularLocation>
    <subcellularLocation>
        <location evidence="2">Cytoplasm</location>
        <location evidence="2">Cytoskeleton</location>
        <location evidence="2">Spindle</location>
    </subcellularLocation>
    <subcellularLocation>
        <location evidence="1">Nucleus</location>
    </subcellularLocation>
</comment>
<gene>
    <name evidence="17" type="ORF">PCASD_01844</name>
</gene>
<feature type="compositionally biased region" description="Polar residues" evidence="16">
    <location>
        <begin position="632"/>
        <end position="660"/>
    </location>
</feature>
<evidence type="ECO:0000256" key="1">
    <source>
        <dbReference type="ARBA" id="ARBA00004123"/>
    </source>
</evidence>
<evidence type="ECO:0000256" key="2">
    <source>
        <dbReference type="ARBA" id="ARBA00004186"/>
    </source>
</evidence>
<dbReference type="GO" id="GO:0008608">
    <property type="term" value="P:attachment of spindle microtubules to kinetochore"/>
    <property type="evidence" value="ECO:0007669"/>
    <property type="project" value="InterPro"/>
</dbReference>
<evidence type="ECO:0000313" key="18">
    <source>
        <dbReference type="Proteomes" id="UP000235392"/>
    </source>
</evidence>
<evidence type="ECO:0000256" key="14">
    <source>
        <dbReference type="ARBA" id="ARBA00023306"/>
    </source>
</evidence>
<accession>A0A2N5VJG6</accession>
<keyword evidence="7" id="KW-0963">Cytoplasm</keyword>
<dbReference type="PANTHER" id="PTHR28200:SF1">
    <property type="entry name" value="DASH COMPLEX SUBUNIT ASK1"/>
    <property type="match status" value="1"/>
</dbReference>
<feature type="compositionally biased region" description="Polar residues" evidence="16">
    <location>
        <begin position="374"/>
        <end position="383"/>
    </location>
</feature>
<feature type="region of interest" description="Disordered" evidence="16">
    <location>
        <begin position="564"/>
        <end position="717"/>
    </location>
</feature>
<dbReference type="EMBL" id="PGCI01000012">
    <property type="protein sequence ID" value="PLW50154.1"/>
    <property type="molecule type" value="Genomic_DNA"/>
</dbReference>
<feature type="region of interest" description="Disordered" evidence="16">
    <location>
        <begin position="405"/>
        <end position="441"/>
    </location>
</feature>
<evidence type="ECO:0000256" key="7">
    <source>
        <dbReference type="ARBA" id="ARBA00022490"/>
    </source>
</evidence>
<comment type="caution">
    <text evidence="17">The sequence shown here is derived from an EMBL/GenBank/DDBJ whole genome shotgun (WGS) entry which is preliminary data.</text>
</comment>
<dbReference type="GO" id="GO:0051301">
    <property type="term" value="P:cell division"/>
    <property type="evidence" value="ECO:0007669"/>
    <property type="project" value="UniProtKB-KW"/>
</dbReference>
<dbReference type="GO" id="GO:0005874">
    <property type="term" value="C:microtubule"/>
    <property type="evidence" value="ECO:0007669"/>
    <property type="project" value="UniProtKB-KW"/>
</dbReference>
<evidence type="ECO:0000256" key="9">
    <source>
        <dbReference type="ARBA" id="ARBA00022701"/>
    </source>
</evidence>
<dbReference type="InterPro" id="IPR013964">
    <property type="entry name" value="DASH_Ask1"/>
</dbReference>
<feature type="region of interest" description="Disordered" evidence="16">
    <location>
        <begin position="232"/>
        <end position="335"/>
    </location>
</feature>
<keyword evidence="10" id="KW-0498">Mitosis</keyword>
<dbReference type="PANTHER" id="PTHR28200">
    <property type="entry name" value="DASH COMPLEX SUBUNIT ASK1"/>
    <property type="match status" value="1"/>
</dbReference>
<protein>
    <recommendedName>
        <fullName evidence="5">DASH complex subunit ASK1</fullName>
    </recommendedName>
</protein>
<feature type="region of interest" description="Disordered" evidence="16">
    <location>
        <begin position="471"/>
        <end position="501"/>
    </location>
</feature>
<sequence length="761" mass="83176">MEPAARVGPVPRASCSPRQRYLPSEKSPAEFARLISPAPRNQDATAVEPLLTGWTNLPHELIGQTAPAGHRPQVSLDAVSLFALWSSPESRVRYGSLGLNRAPRQSLRVRASALPGYHAAMWGSTRSSSSSRRAFYDPKQPRLLSEQEIAELSPAECDAACLQIDQILVNILQNIDADFGKSHRIITDKILPDLERYGEASKGIWEGLKFWQGFFEASANVKLSGNHDESEVASTAVDMSHRSDGNSMATTVQPTDPHELHSRADISTAPESPFERLKEDLRENLGIPSKPGTSLDVPPPQQPDDSQQTGSSGSLRRPPHWHDLSVDSPDTTLQMPVPKDLSMLIDGPSGVSLDSDISMSFLANEEEEERRNHGVTQGDSSQSHTHKSMGRGGKILLHQALLRATMSGTHKRQTISTPAKSRSRRGSGLANMPPEVADPDWDGIADLRKMPLNAFAGSSKIPTRHARLSGDHKGLLGPAGDSFQSDPEESLRDGISPPQTIHFSVPRSKLAQTPSKEAARLVTRDVLETARLRAGYANPMDLEDSPPLEPPSVLREWKQRGYESLFKSQADGEAQPSHLESSSSVAARGPSDAGPSREVSLSRALIDLREGDTGTSREMVSQRVERDDPFNEPSTIKPSRAGQQFSGRSGPSQRGPQLGSTRHMMDDTLESPPDSPTLFGIRHDNKQNPRPTQRASVAAVPSQPARPHNTRLSERPALQTFVPMRPEQIDTFFGGNLLESECFEPSPLQGKRIRYTDPKDA</sequence>
<feature type="region of interest" description="Disordered" evidence="16">
    <location>
        <begin position="364"/>
        <end position="390"/>
    </location>
</feature>
<evidence type="ECO:0000256" key="4">
    <source>
        <dbReference type="ARBA" id="ARBA00010731"/>
    </source>
</evidence>
<feature type="compositionally biased region" description="Low complexity" evidence="16">
    <location>
        <begin position="303"/>
        <end position="314"/>
    </location>
</feature>
<feature type="compositionally biased region" description="Polar residues" evidence="16">
    <location>
        <begin position="245"/>
        <end position="254"/>
    </location>
</feature>
<evidence type="ECO:0000256" key="10">
    <source>
        <dbReference type="ARBA" id="ARBA00022776"/>
    </source>
</evidence>
<evidence type="ECO:0000256" key="16">
    <source>
        <dbReference type="SAM" id="MobiDB-lite"/>
    </source>
</evidence>
<feature type="compositionally biased region" description="Basic and acidic residues" evidence="16">
    <location>
        <begin position="273"/>
        <end position="283"/>
    </location>
</feature>
<evidence type="ECO:0000256" key="11">
    <source>
        <dbReference type="ARBA" id="ARBA00022838"/>
    </source>
</evidence>
<dbReference type="GO" id="GO:0044732">
    <property type="term" value="C:mitotic spindle pole body"/>
    <property type="evidence" value="ECO:0007669"/>
    <property type="project" value="TreeGrafter"/>
</dbReference>
<keyword evidence="8" id="KW-0132">Cell division</keyword>
<dbReference type="Pfam" id="PF08655">
    <property type="entry name" value="DASH_Ask1"/>
    <property type="match status" value="1"/>
</dbReference>
<proteinExistence type="inferred from homology"/>
<keyword evidence="6" id="KW-0158">Chromosome</keyword>
<comment type="similarity">
    <text evidence="4">Belongs to the DASH complex ASK1 family.</text>
</comment>
<organism evidence="17 18">
    <name type="scientific">Puccinia coronata f. sp. avenae</name>
    <dbReference type="NCBI Taxonomy" id="200324"/>
    <lineage>
        <taxon>Eukaryota</taxon>
        <taxon>Fungi</taxon>
        <taxon>Dikarya</taxon>
        <taxon>Basidiomycota</taxon>
        <taxon>Pucciniomycotina</taxon>
        <taxon>Pucciniomycetes</taxon>
        <taxon>Pucciniales</taxon>
        <taxon>Pucciniaceae</taxon>
        <taxon>Puccinia</taxon>
    </lineage>
</organism>
<evidence type="ECO:0000313" key="17">
    <source>
        <dbReference type="EMBL" id="PLW50154.1"/>
    </source>
</evidence>
<dbReference type="GO" id="GO:0042729">
    <property type="term" value="C:DASH complex"/>
    <property type="evidence" value="ECO:0007669"/>
    <property type="project" value="InterPro"/>
</dbReference>
<keyword evidence="14" id="KW-0131">Cell cycle</keyword>
<dbReference type="AlphaFoldDB" id="A0A2N5VJG6"/>
<evidence type="ECO:0000256" key="3">
    <source>
        <dbReference type="ARBA" id="ARBA00004629"/>
    </source>
</evidence>
<dbReference type="GO" id="GO:0072686">
    <property type="term" value="C:mitotic spindle"/>
    <property type="evidence" value="ECO:0007669"/>
    <property type="project" value="InterPro"/>
</dbReference>
<evidence type="ECO:0000256" key="15">
    <source>
        <dbReference type="ARBA" id="ARBA00023328"/>
    </source>
</evidence>
<evidence type="ECO:0000256" key="6">
    <source>
        <dbReference type="ARBA" id="ARBA00022454"/>
    </source>
</evidence>
<keyword evidence="15" id="KW-0137">Centromere</keyword>
<keyword evidence="12" id="KW-0206">Cytoskeleton</keyword>